<dbReference type="InterPro" id="IPR000182">
    <property type="entry name" value="GNAT_dom"/>
</dbReference>
<protein>
    <recommendedName>
        <fullName evidence="1">N-acetyltransferase domain-containing protein</fullName>
    </recommendedName>
</protein>
<dbReference type="Pfam" id="PF13302">
    <property type="entry name" value="Acetyltransf_3"/>
    <property type="match status" value="1"/>
</dbReference>
<evidence type="ECO:0000259" key="1">
    <source>
        <dbReference type="PROSITE" id="PS51186"/>
    </source>
</evidence>
<dbReference type="SUPFAM" id="SSF55729">
    <property type="entry name" value="Acyl-CoA N-acyltransferases (Nat)"/>
    <property type="match status" value="1"/>
</dbReference>
<dbReference type="Gene3D" id="3.40.630.30">
    <property type="match status" value="1"/>
</dbReference>
<accession>A0A645JRH0</accession>
<dbReference type="InterPro" id="IPR016181">
    <property type="entry name" value="Acyl_CoA_acyltransferase"/>
</dbReference>
<feature type="domain" description="N-acetyltransferase" evidence="1">
    <location>
        <begin position="1"/>
        <end position="81"/>
    </location>
</feature>
<proteinExistence type="predicted"/>
<name>A0A645JRH0_9ZZZZ</name>
<sequence>MGILIDDDQRKRGYGLQSLLLLEEYAFGFLSLHQLYALVPEKNQASRQLFKKAGYLPAGILREWLSRADRFEDVQLWQRIRKT</sequence>
<comment type="caution">
    <text evidence="2">The sequence shown here is derived from an EMBL/GenBank/DDBJ whole genome shotgun (WGS) entry which is preliminary data.</text>
</comment>
<dbReference type="GO" id="GO:0016747">
    <property type="term" value="F:acyltransferase activity, transferring groups other than amino-acyl groups"/>
    <property type="evidence" value="ECO:0007669"/>
    <property type="project" value="InterPro"/>
</dbReference>
<reference evidence="2" key="1">
    <citation type="submission" date="2019-08" db="EMBL/GenBank/DDBJ databases">
        <authorList>
            <person name="Kucharzyk K."/>
            <person name="Murdoch R.W."/>
            <person name="Higgins S."/>
            <person name="Loffler F."/>
        </authorList>
    </citation>
    <scope>NUCLEOTIDE SEQUENCE</scope>
</reference>
<gene>
    <name evidence="2" type="ORF">SDC9_209809</name>
</gene>
<dbReference type="AlphaFoldDB" id="A0A645JRH0"/>
<evidence type="ECO:0000313" key="2">
    <source>
        <dbReference type="EMBL" id="MPN62063.1"/>
    </source>
</evidence>
<dbReference type="PROSITE" id="PS51186">
    <property type="entry name" value="GNAT"/>
    <property type="match status" value="1"/>
</dbReference>
<organism evidence="2">
    <name type="scientific">bioreactor metagenome</name>
    <dbReference type="NCBI Taxonomy" id="1076179"/>
    <lineage>
        <taxon>unclassified sequences</taxon>
        <taxon>metagenomes</taxon>
        <taxon>ecological metagenomes</taxon>
    </lineage>
</organism>
<dbReference type="EMBL" id="VSSQ01139548">
    <property type="protein sequence ID" value="MPN62063.1"/>
    <property type="molecule type" value="Genomic_DNA"/>
</dbReference>